<name>A0ABV8P8Z3_9SPHI</name>
<evidence type="ECO:0000313" key="1">
    <source>
        <dbReference type="EMBL" id="MFC4211770.1"/>
    </source>
</evidence>
<dbReference type="EMBL" id="JBHSBW010000011">
    <property type="protein sequence ID" value="MFC4211770.1"/>
    <property type="molecule type" value="Genomic_DNA"/>
</dbReference>
<sequence length="62" mass="7072">MGVNFILDTNTVIYYLQKQLSPSAEKFIDEILAFSKPSISSITEIELRCWKTATENDIAVFK</sequence>
<comment type="caution">
    <text evidence="1">The sequence shown here is derived from an EMBL/GenBank/DDBJ whole genome shotgun (WGS) entry which is preliminary data.</text>
</comment>
<evidence type="ECO:0008006" key="3">
    <source>
        <dbReference type="Google" id="ProtNLM"/>
    </source>
</evidence>
<dbReference type="InterPro" id="IPR029060">
    <property type="entry name" value="PIN-like_dom_sf"/>
</dbReference>
<accession>A0ABV8P8Z3</accession>
<proteinExistence type="predicted"/>
<evidence type="ECO:0000313" key="2">
    <source>
        <dbReference type="Proteomes" id="UP001595789"/>
    </source>
</evidence>
<dbReference type="SUPFAM" id="SSF88723">
    <property type="entry name" value="PIN domain-like"/>
    <property type="match status" value="1"/>
</dbReference>
<dbReference type="Proteomes" id="UP001595789">
    <property type="component" value="Unassembled WGS sequence"/>
</dbReference>
<reference evidence="2" key="1">
    <citation type="journal article" date="2019" name="Int. J. Syst. Evol. Microbiol.">
        <title>The Global Catalogue of Microorganisms (GCM) 10K type strain sequencing project: providing services to taxonomists for standard genome sequencing and annotation.</title>
        <authorList>
            <consortium name="The Broad Institute Genomics Platform"/>
            <consortium name="The Broad Institute Genome Sequencing Center for Infectious Disease"/>
            <person name="Wu L."/>
            <person name="Ma J."/>
        </authorList>
    </citation>
    <scope>NUCLEOTIDE SEQUENCE [LARGE SCALE GENOMIC DNA]</scope>
    <source>
        <strain evidence="2">CCM 8691</strain>
    </source>
</reference>
<organism evidence="1 2">
    <name type="scientific">Pedobacter lithocola</name>
    <dbReference type="NCBI Taxonomy" id="1908239"/>
    <lineage>
        <taxon>Bacteria</taxon>
        <taxon>Pseudomonadati</taxon>
        <taxon>Bacteroidota</taxon>
        <taxon>Sphingobacteriia</taxon>
        <taxon>Sphingobacteriales</taxon>
        <taxon>Sphingobacteriaceae</taxon>
        <taxon>Pedobacter</taxon>
    </lineage>
</organism>
<protein>
    <recommendedName>
        <fullName evidence="3">PIN domain-containing protein</fullName>
    </recommendedName>
</protein>
<keyword evidence="2" id="KW-1185">Reference proteome</keyword>
<gene>
    <name evidence="1" type="ORF">ACFOWA_11290</name>
</gene>
<dbReference type="RefSeq" id="WP_378985154.1">
    <property type="nucleotide sequence ID" value="NZ_JBHSBW010000011.1"/>
</dbReference>